<keyword evidence="9" id="KW-1185">Reference proteome</keyword>
<dbReference type="SUPFAM" id="SSF54862">
    <property type="entry name" value="4Fe-4S ferredoxins"/>
    <property type="match status" value="1"/>
</dbReference>
<evidence type="ECO:0000256" key="3">
    <source>
        <dbReference type="ARBA" id="ARBA00023004"/>
    </source>
</evidence>
<feature type="domain" description="4Fe-4S ferredoxin-type" evidence="6">
    <location>
        <begin position="2"/>
        <end position="30"/>
    </location>
</feature>
<dbReference type="SUPFAM" id="SSF53920">
    <property type="entry name" value="Fe-only hydrogenase"/>
    <property type="match status" value="1"/>
</dbReference>
<dbReference type="SMART" id="SM00091">
    <property type="entry name" value="PAS"/>
    <property type="match status" value="1"/>
</dbReference>
<dbReference type="Gene3D" id="3.30.70.20">
    <property type="match status" value="1"/>
</dbReference>
<dbReference type="InterPro" id="IPR035965">
    <property type="entry name" value="PAS-like_dom_sf"/>
</dbReference>
<dbReference type="InterPro" id="IPR009016">
    <property type="entry name" value="Fe_hydrogenase"/>
</dbReference>
<dbReference type="NCBIfam" id="TIGR00229">
    <property type="entry name" value="sensory_box"/>
    <property type="match status" value="1"/>
</dbReference>
<dbReference type="OrthoDB" id="9798098at2"/>
<dbReference type="EMBL" id="FUYN01000001">
    <property type="protein sequence ID" value="SKB30703.1"/>
    <property type="molecule type" value="Genomic_DNA"/>
</dbReference>
<dbReference type="PROSITE" id="PS00198">
    <property type="entry name" value="4FE4S_FER_1"/>
    <property type="match status" value="1"/>
</dbReference>
<evidence type="ECO:0000259" key="6">
    <source>
        <dbReference type="PROSITE" id="PS51379"/>
    </source>
</evidence>
<dbReference type="InterPro" id="IPR000014">
    <property type="entry name" value="PAS"/>
</dbReference>
<dbReference type="InterPro" id="IPR004108">
    <property type="entry name" value="Fe_hydrogenase_lsu_C"/>
</dbReference>
<dbReference type="Gene3D" id="3.40.950.10">
    <property type="entry name" value="Fe-only Hydrogenase (Larger Subunit), Chain L, domain 3"/>
    <property type="match status" value="1"/>
</dbReference>
<keyword evidence="1" id="KW-0004">4Fe-4S</keyword>
<dbReference type="RefSeq" id="WP_079588759.1">
    <property type="nucleotide sequence ID" value="NZ_FUYN01000001.1"/>
</dbReference>
<proteinExistence type="predicted"/>
<dbReference type="Proteomes" id="UP000243406">
    <property type="component" value="Unassembled WGS sequence"/>
</dbReference>
<gene>
    <name evidence="8" type="ORF">SAMN02745120_0821</name>
</gene>
<dbReference type="Gene3D" id="1.10.15.40">
    <property type="entry name" value="Electron transport complex subunit B, putative Fe-S cluster"/>
    <property type="match status" value="1"/>
</dbReference>
<dbReference type="GO" id="GO:0051539">
    <property type="term" value="F:4 iron, 4 sulfur cluster binding"/>
    <property type="evidence" value="ECO:0007669"/>
    <property type="project" value="UniProtKB-KW"/>
</dbReference>
<dbReference type="SUPFAM" id="SSF55785">
    <property type="entry name" value="PYP-like sensor domain (PAS domain)"/>
    <property type="match status" value="1"/>
</dbReference>
<name>A0A1T5A7S1_9FIRM</name>
<protein>
    <submittedName>
        <fullName evidence="8">PAS domain S-box-containing protein</fullName>
    </submittedName>
</protein>
<evidence type="ECO:0000256" key="4">
    <source>
        <dbReference type="ARBA" id="ARBA00023014"/>
    </source>
</evidence>
<dbReference type="Pfam" id="PF13426">
    <property type="entry name" value="PAS_9"/>
    <property type="match status" value="1"/>
</dbReference>
<evidence type="ECO:0000259" key="7">
    <source>
        <dbReference type="PROSITE" id="PS51656"/>
    </source>
</evidence>
<feature type="domain" description="4Fe-4S" evidence="7">
    <location>
        <begin position="357"/>
        <end position="418"/>
    </location>
</feature>
<dbReference type="PROSITE" id="PS51379">
    <property type="entry name" value="4FE4S_FER_2"/>
    <property type="match status" value="2"/>
</dbReference>
<evidence type="ECO:0000256" key="2">
    <source>
        <dbReference type="ARBA" id="ARBA00022723"/>
    </source>
</evidence>
<keyword evidence="3" id="KW-0408">Iron</keyword>
<dbReference type="InterPro" id="IPR017900">
    <property type="entry name" value="4Fe4S_Fe_S_CS"/>
</dbReference>
<dbReference type="Pfam" id="PF02906">
    <property type="entry name" value="Fe_hyd_lg_C"/>
    <property type="match status" value="1"/>
</dbReference>
<feature type="domain" description="PAS" evidence="5">
    <location>
        <begin position="409"/>
        <end position="455"/>
    </location>
</feature>
<dbReference type="Gene3D" id="3.30.450.20">
    <property type="entry name" value="PAS domain"/>
    <property type="match status" value="1"/>
</dbReference>
<reference evidence="9" key="1">
    <citation type="submission" date="2017-02" db="EMBL/GenBank/DDBJ databases">
        <authorList>
            <person name="Varghese N."/>
            <person name="Submissions S."/>
        </authorList>
    </citation>
    <scope>NUCLEOTIDE SEQUENCE [LARGE SCALE GENOMIC DNA]</scope>
    <source>
        <strain evidence="9">ATCC 35199</strain>
    </source>
</reference>
<evidence type="ECO:0000313" key="8">
    <source>
        <dbReference type="EMBL" id="SKB30703.1"/>
    </source>
</evidence>
<dbReference type="AlphaFoldDB" id="A0A1T5A7S1"/>
<evidence type="ECO:0000313" key="9">
    <source>
        <dbReference type="Proteomes" id="UP000243406"/>
    </source>
</evidence>
<feature type="domain" description="4Fe-4S ferredoxin-type" evidence="6">
    <location>
        <begin position="31"/>
        <end position="60"/>
    </location>
</feature>
<keyword evidence="2" id="KW-0479">Metal-binding</keyword>
<dbReference type="Pfam" id="PF04060">
    <property type="entry name" value="FeS"/>
    <property type="match status" value="1"/>
</dbReference>
<dbReference type="PROSITE" id="PS50112">
    <property type="entry name" value="PAS"/>
    <property type="match status" value="1"/>
</dbReference>
<dbReference type="PROSITE" id="PS51656">
    <property type="entry name" value="4FE4S"/>
    <property type="match status" value="1"/>
</dbReference>
<accession>A0A1T5A7S1</accession>
<dbReference type="Pfam" id="PF13237">
    <property type="entry name" value="Fer4_10"/>
    <property type="match status" value="1"/>
</dbReference>
<keyword evidence="4" id="KW-0411">Iron-sulfur</keyword>
<dbReference type="CDD" id="cd00130">
    <property type="entry name" value="PAS"/>
    <property type="match status" value="1"/>
</dbReference>
<dbReference type="InterPro" id="IPR017896">
    <property type="entry name" value="4Fe4S_Fe-S-bd"/>
</dbReference>
<sequence>MQWIEIEKGNCSDCYKCLRSCPSKAIKIIDGRAEVVKEMCIVCGHCQVVCPQHIIKVKSRLRNVQAAIDDDFQVIASIAPSFVGAFDMKYPGQFKTALKKLGFSDVSETGIGAEYVKQEYIDALKTQKYKNFITSSCPSANYLIQKYYPRCIDFLAPTVSPMLAHGKLMKKSSPNAFTVFIGPCIAKKQEAFEYNTNEVINEVLTFDEIAMWLKESNINLNDLQEEEFENPTDINGASFPVKGGIFSNLKSISDIYGYQYMQADGVEACINILEALSNHELEGVCVELNMCEGSCIGGPAMPSDHPNCYVIEKRVRDFAKNKPISSEPVSSVSIESDELNRDFSEKPIFMPEPTEEEIVEILHSMGKFKDSDQLNCNTCGYKTCRDKAKAVYCNMSEITMCLPFVRKKAESIRNTIFEYTPNAILFLDPDMNIIEINPKAEEILGVHFEDVEGQNIEALVGRDILFDIRLDKSAVIHKKLCIDSKDICIIFEMSYIKEENVYMVIMSDITQEEKNIKALNAMKERTLDAAQEVIDKQMRVAQEIASLLGETTAETKIILTRLKKIAMD</sequence>
<evidence type="ECO:0000259" key="5">
    <source>
        <dbReference type="PROSITE" id="PS50112"/>
    </source>
</evidence>
<dbReference type="PANTHER" id="PTHR11615">
    <property type="entry name" value="NITRATE, FORMATE, IRON DEHYDROGENASE"/>
    <property type="match status" value="1"/>
</dbReference>
<organism evidence="8 9">
    <name type="scientific">Acetoanaerobium noterae</name>
    <dbReference type="NCBI Taxonomy" id="745369"/>
    <lineage>
        <taxon>Bacteria</taxon>
        <taxon>Bacillati</taxon>
        <taxon>Bacillota</taxon>
        <taxon>Clostridia</taxon>
        <taxon>Peptostreptococcales</taxon>
        <taxon>Filifactoraceae</taxon>
        <taxon>Acetoanaerobium</taxon>
    </lineage>
</organism>
<dbReference type="InterPro" id="IPR007202">
    <property type="entry name" value="4Fe-4S_dom"/>
</dbReference>
<evidence type="ECO:0000256" key="1">
    <source>
        <dbReference type="ARBA" id="ARBA00022485"/>
    </source>
</evidence>
<dbReference type="InterPro" id="IPR050340">
    <property type="entry name" value="Cytosolic_Fe-S_CAF"/>
</dbReference>
<dbReference type="GO" id="GO:0046872">
    <property type="term" value="F:metal ion binding"/>
    <property type="evidence" value="ECO:0007669"/>
    <property type="project" value="UniProtKB-KW"/>
</dbReference>